<feature type="transmembrane region" description="Helical" evidence="4">
    <location>
        <begin position="165"/>
        <end position="188"/>
    </location>
</feature>
<dbReference type="Pfam" id="PF13490">
    <property type="entry name" value="zf-HC2"/>
    <property type="match status" value="1"/>
</dbReference>
<keyword evidence="1" id="KW-0805">Transcription regulation</keyword>
<evidence type="ECO:0000313" key="7">
    <source>
        <dbReference type="Proteomes" id="UP000538929"/>
    </source>
</evidence>
<dbReference type="EMBL" id="VKHT01000231">
    <property type="protein sequence ID" value="MBB0244399.1"/>
    <property type="molecule type" value="Genomic_DNA"/>
</dbReference>
<evidence type="ECO:0000259" key="5">
    <source>
        <dbReference type="Pfam" id="PF13490"/>
    </source>
</evidence>
<keyword evidence="2" id="KW-0804">Transcription</keyword>
<protein>
    <recommendedName>
        <fullName evidence="5">Putative zinc-finger domain-containing protein</fullName>
    </recommendedName>
</protein>
<feature type="compositionally biased region" description="Low complexity" evidence="3">
    <location>
        <begin position="111"/>
        <end position="137"/>
    </location>
</feature>
<gene>
    <name evidence="6" type="ORF">FNQ90_09855</name>
</gene>
<keyword evidence="4" id="KW-1133">Transmembrane helix</keyword>
<evidence type="ECO:0000256" key="1">
    <source>
        <dbReference type="ARBA" id="ARBA00023015"/>
    </source>
</evidence>
<feature type="region of interest" description="Disordered" evidence="3">
    <location>
        <begin position="198"/>
        <end position="226"/>
    </location>
</feature>
<evidence type="ECO:0000313" key="6">
    <source>
        <dbReference type="EMBL" id="MBB0244399.1"/>
    </source>
</evidence>
<accession>A0A7W3TCM4</accession>
<feature type="domain" description="Putative zinc-finger" evidence="5">
    <location>
        <begin position="10"/>
        <end position="38"/>
    </location>
</feature>
<feature type="region of interest" description="Disordered" evidence="3">
    <location>
        <begin position="78"/>
        <end position="161"/>
    </location>
</feature>
<name>A0A7W3TCM4_9ACTN</name>
<sequence>MSDRHPDDVRLAEWAEGLLSPGETASVRAHLGECARCRAVEEDLILLRDELAHLDDDLRMPDDVATGLDRALSSLSLTPVVGPATSPEAPEDGAPGGENRESAGVPASGDTSVSRETTTTSRVPPGSSRSGASPSAVDIEAVETPKSVGSAGAGGPGGSRRRRPALVLAASAAILALGTGGMLLPTLFGSGGDDLATSGGDAPRYDTAESAPESGAAADGEPVPDAREVGDRVRLLLLASETDVDLFAESAGGGETGEDPDTEAAPSYGDGDEDRGDRTPGSGESGRGEGALPGLPEEAEESLVGSDLTDEVPGCIRSAIGRGDAPLVAEENYDYGGTRTYLVVLPHGGNARLVDVFVVDASCVTGATAAEREDVLLEASFIRE</sequence>
<keyword evidence="7" id="KW-1185">Reference proteome</keyword>
<dbReference type="InterPro" id="IPR041916">
    <property type="entry name" value="Anti_sigma_zinc_sf"/>
</dbReference>
<dbReference type="AlphaFoldDB" id="A0A7W3TCM4"/>
<feature type="region of interest" description="Disordered" evidence="3">
    <location>
        <begin position="249"/>
        <end position="307"/>
    </location>
</feature>
<dbReference type="Gene3D" id="1.10.10.1320">
    <property type="entry name" value="Anti-sigma factor, zinc-finger domain"/>
    <property type="match status" value="1"/>
</dbReference>
<reference evidence="7" key="1">
    <citation type="submission" date="2019-10" db="EMBL/GenBank/DDBJ databases">
        <title>Streptomyces sp. nov., a novel actinobacterium isolated from alkaline environment.</title>
        <authorList>
            <person name="Golinska P."/>
        </authorList>
    </citation>
    <scope>NUCLEOTIDE SEQUENCE [LARGE SCALE GENOMIC DNA]</scope>
    <source>
        <strain evidence="7">DSM 42118</strain>
    </source>
</reference>
<dbReference type="RefSeq" id="WP_182606029.1">
    <property type="nucleotide sequence ID" value="NZ_VKHT01000231.1"/>
</dbReference>
<organism evidence="6 7">
    <name type="scientific">Streptomyces alkaliphilus</name>
    <dbReference type="NCBI Taxonomy" id="1472722"/>
    <lineage>
        <taxon>Bacteria</taxon>
        <taxon>Bacillati</taxon>
        <taxon>Actinomycetota</taxon>
        <taxon>Actinomycetes</taxon>
        <taxon>Kitasatosporales</taxon>
        <taxon>Streptomycetaceae</taxon>
        <taxon>Streptomyces</taxon>
    </lineage>
</organism>
<keyword evidence="4" id="KW-0472">Membrane</keyword>
<keyword evidence="4" id="KW-0812">Transmembrane</keyword>
<proteinExistence type="predicted"/>
<evidence type="ECO:0000256" key="2">
    <source>
        <dbReference type="ARBA" id="ARBA00023163"/>
    </source>
</evidence>
<evidence type="ECO:0000256" key="3">
    <source>
        <dbReference type="SAM" id="MobiDB-lite"/>
    </source>
</evidence>
<comment type="caution">
    <text evidence="6">The sequence shown here is derived from an EMBL/GenBank/DDBJ whole genome shotgun (WGS) entry which is preliminary data.</text>
</comment>
<dbReference type="InterPro" id="IPR027383">
    <property type="entry name" value="Znf_put"/>
</dbReference>
<evidence type="ECO:0000256" key="4">
    <source>
        <dbReference type="SAM" id="Phobius"/>
    </source>
</evidence>
<dbReference type="Proteomes" id="UP000538929">
    <property type="component" value="Unassembled WGS sequence"/>
</dbReference>